<comment type="caution">
    <text evidence="12">The sequence shown here is derived from an EMBL/GenBank/DDBJ whole genome shotgun (WGS) entry which is preliminary data.</text>
</comment>
<proteinExistence type="predicted"/>
<sequence>MHFRIADTFTASLARLTRDEQKLVKTTAFDLQMDPSGKGHSFHKLDRAKDPNFWSVRVSRDIRLIVHRMVSSLLLCYVDHHDKAYQWAERRKLQTHPATGAAQLVKIRESVQEVAPPRRAEASADASTDASAGEGAAASEAIAPPASPATVAPAAAGPALFAAYSDDALLAYGVPLEWLDDVRAADEDGLLELVTHLPAEAGEALLELASGGTPTLPAPATADADPFLHPDAQRRFRTLDNAEELAQALEYPWDKWTVFLHPAQRQMVARDYNGPARVSGSAGTGKTVVALHRAAHLARQDEDARVWLTTFSDPLAKVLQGALFRLLYNTPRVAERIDVASMDAMALRLYRGQFGQPPKLADEAQIAAWLQEAAATVDGLKQGQAFLLAEWQEVVDAWQLDRWEAYRDAKRLGRKTRLPEAQRVLCWQVFEQVLGKLQQTGQMTRAGLYRQLAEAMPERAHPVFSHIVVDEAQDIGVQQLRFLAALAGGRPNALFFAGDLGQRIFQQPFSWKSQGVDISGRSRMLTINYRTSHQIRAQADRLLGPEVSDLDGNVQTRKGTVSVFNGPAPVIRSYPSAEAESRAVGQWLRQRAEQGMQAHEMAVFVRSDAEMPRAQAAMAAAGLAAKALDQHMASEEGCVSLATMHLAKGMEFRAVAVMACDDEVIPSQTRINTAADEVALSEIYDTERHLLYVACTRARDFLHVSAVAPESEFLQDLLLRNNR</sequence>
<dbReference type="Gene3D" id="3.40.50.300">
    <property type="entry name" value="P-loop containing nucleotide triphosphate hydrolases"/>
    <property type="match status" value="2"/>
</dbReference>
<keyword evidence="3 9" id="KW-0347">Helicase</keyword>
<evidence type="ECO:0000313" key="12">
    <source>
        <dbReference type="EMBL" id="RMX09323.1"/>
    </source>
</evidence>
<evidence type="ECO:0000256" key="6">
    <source>
        <dbReference type="ARBA" id="ARBA00034617"/>
    </source>
</evidence>
<name>A0A3M6R2A2_9BURK</name>
<evidence type="ECO:0000256" key="7">
    <source>
        <dbReference type="ARBA" id="ARBA00034808"/>
    </source>
</evidence>
<evidence type="ECO:0000256" key="10">
    <source>
        <dbReference type="SAM" id="MobiDB-lite"/>
    </source>
</evidence>
<comment type="catalytic activity">
    <reaction evidence="8">
        <text>ATP + H2O = ADP + phosphate + H(+)</text>
        <dbReference type="Rhea" id="RHEA:13065"/>
        <dbReference type="ChEBI" id="CHEBI:15377"/>
        <dbReference type="ChEBI" id="CHEBI:15378"/>
        <dbReference type="ChEBI" id="CHEBI:30616"/>
        <dbReference type="ChEBI" id="CHEBI:43474"/>
        <dbReference type="ChEBI" id="CHEBI:456216"/>
        <dbReference type="EC" id="5.6.2.4"/>
    </reaction>
</comment>
<dbReference type="PROSITE" id="PS51198">
    <property type="entry name" value="UVRD_HELICASE_ATP_BIND"/>
    <property type="match status" value="1"/>
</dbReference>
<feature type="compositionally biased region" description="Low complexity" evidence="10">
    <location>
        <begin position="123"/>
        <end position="141"/>
    </location>
</feature>
<keyword evidence="4 9" id="KW-0067">ATP-binding</keyword>
<dbReference type="Proteomes" id="UP000275180">
    <property type="component" value="Unassembled WGS sequence"/>
</dbReference>
<keyword evidence="2 9" id="KW-0378">Hydrolase</keyword>
<evidence type="ECO:0000256" key="3">
    <source>
        <dbReference type="ARBA" id="ARBA00022806"/>
    </source>
</evidence>
<evidence type="ECO:0000256" key="9">
    <source>
        <dbReference type="PROSITE-ProRule" id="PRU00560"/>
    </source>
</evidence>
<feature type="compositionally biased region" description="Basic and acidic residues" evidence="10">
    <location>
        <begin position="113"/>
        <end position="122"/>
    </location>
</feature>
<gene>
    <name evidence="12" type="ORF">EBQ34_13625</name>
</gene>
<dbReference type="Pfam" id="PF13361">
    <property type="entry name" value="UvrD_C"/>
    <property type="match status" value="1"/>
</dbReference>
<dbReference type="GO" id="GO:0003677">
    <property type="term" value="F:DNA binding"/>
    <property type="evidence" value="ECO:0007669"/>
    <property type="project" value="InterPro"/>
</dbReference>
<dbReference type="GO" id="GO:0005829">
    <property type="term" value="C:cytosol"/>
    <property type="evidence" value="ECO:0007669"/>
    <property type="project" value="TreeGrafter"/>
</dbReference>
<evidence type="ECO:0000256" key="2">
    <source>
        <dbReference type="ARBA" id="ARBA00022801"/>
    </source>
</evidence>
<evidence type="ECO:0000256" key="4">
    <source>
        <dbReference type="ARBA" id="ARBA00022840"/>
    </source>
</evidence>
<organism evidence="12 13">
    <name type="scientific">Vandammella animalimorsus</name>
    <dbReference type="NCBI Taxonomy" id="2029117"/>
    <lineage>
        <taxon>Bacteria</taxon>
        <taxon>Pseudomonadati</taxon>
        <taxon>Pseudomonadota</taxon>
        <taxon>Betaproteobacteria</taxon>
        <taxon>Burkholderiales</taxon>
        <taxon>Comamonadaceae</taxon>
        <taxon>Vandammella</taxon>
    </lineage>
</organism>
<dbReference type="OrthoDB" id="5441773at2"/>
<dbReference type="GO" id="GO:0000725">
    <property type="term" value="P:recombinational repair"/>
    <property type="evidence" value="ECO:0007669"/>
    <property type="project" value="TreeGrafter"/>
</dbReference>
<dbReference type="InterPro" id="IPR027417">
    <property type="entry name" value="P-loop_NTPase"/>
</dbReference>
<dbReference type="SUPFAM" id="SSF52540">
    <property type="entry name" value="P-loop containing nucleoside triphosphate hydrolases"/>
    <property type="match status" value="1"/>
</dbReference>
<dbReference type="GO" id="GO:0016887">
    <property type="term" value="F:ATP hydrolysis activity"/>
    <property type="evidence" value="ECO:0007669"/>
    <property type="project" value="RHEA"/>
</dbReference>
<feature type="domain" description="UvrD-like helicase ATP-binding" evidence="11">
    <location>
        <begin position="259"/>
        <end position="557"/>
    </location>
</feature>
<comment type="catalytic activity">
    <reaction evidence="6">
        <text>Couples ATP hydrolysis with the unwinding of duplex DNA by translocating in the 3'-5' direction.</text>
        <dbReference type="EC" id="5.6.2.4"/>
    </reaction>
</comment>
<feature type="binding site" evidence="9">
    <location>
        <begin position="280"/>
        <end position="287"/>
    </location>
    <ligand>
        <name>ATP</name>
        <dbReference type="ChEBI" id="CHEBI:30616"/>
    </ligand>
</feature>
<dbReference type="GO" id="GO:0005524">
    <property type="term" value="F:ATP binding"/>
    <property type="evidence" value="ECO:0007669"/>
    <property type="project" value="UniProtKB-UniRule"/>
</dbReference>
<dbReference type="Pfam" id="PF00580">
    <property type="entry name" value="UvrD-helicase"/>
    <property type="match status" value="1"/>
</dbReference>
<keyword evidence="1 9" id="KW-0547">Nucleotide-binding</keyword>
<protein>
    <recommendedName>
        <fullName evidence="7">DNA 3'-5' helicase</fullName>
        <ecNumber evidence="7">5.6.2.4</ecNumber>
    </recommendedName>
</protein>
<evidence type="ECO:0000313" key="13">
    <source>
        <dbReference type="Proteomes" id="UP000275180"/>
    </source>
</evidence>
<dbReference type="InterPro" id="IPR000212">
    <property type="entry name" value="DNA_helicase_UvrD/REP"/>
</dbReference>
<dbReference type="EMBL" id="RDQJ01000032">
    <property type="protein sequence ID" value="RMX09323.1"/>
    <property type="molecule type" value="Genomic_DNA"/>
</dbReference>
<feature type="region of interest" description="Disordered" evidence="10">
    <location>
        <begin position="113"/>
        <end position="141"/>
    </location>
</feature>
<keyword evidence="5" id="KW-0413">Isomerase</keyword>
<dbReference type="InterPro" id="IPR014017">
    <property type="entry name" value="DNA_helicase_UvrD-like_C"/>
</dbReference>
<dbReference type="PANTHER" id="PTHR11070:SF45">
    <property type="entry name" value="DNA 3'-5' HELICASE"/>
    <property type="match status" value="1"/>
</dbReference>
<dbReference type="InterPro" id="IPR014016">
    <property type="entry name" value="UvrD-like_ATP-bd"/>
</dbReference>
<evidence type="ECO:0000256" key="8">
    <source>
        <dbReference type="ARBA" id="ARBA00048988"/>
    </source>
</evidence>
<dbReference type="EC" id="5.6.2.4" evidence="7"/>
<dbReference type="RefSeq" id="WP_122245897.1">
    <property type="nucleotide sequence ID" value="NZ_RDQJ01000032.1"/>
</dbReference>
<dbReference type="GO" id="GO:0043138">
    <property type="term" value="F:3'-5' DNA helicase activity"/>
    <property type="evidence" value="ECO:0007669"/>
    <property type="project" value="UniProtKB-EC"/>
</dbReference>
<dbReference type="AlphaFoldDB" id="A0A3M6R2A2"/>
<evidence type="ECO:0000256" key="5">
    <source>
        <dbReference type="ARBA" id="ARBA00023235"/>
    </source>
</evidence>
<evidence type="ECO:0000259" key="11">
    <source>
        <dbReference type="PROSITE" id="PS51198"/>
    </source>
</evidence>
<accession>A0A3M6R2A2</accession>
<evidence type="ECO:0000256" key="1">
    <source>
        <dbReference type="ARBA" id="ARBA00022741"/>
    </source>
</evidence>
<reference evidence="12 13" key="1">
    <citation type="submission" date="2018-10" db="EMBL/GenBank/DDBJ databases">
        <title>Comamonadaceae CDC group NO-1 genome sequencing and assembly.</title>
        <authorList>
            <person name="Bernier A.-M."/>
            <person name="Bernard K."/>
        </authorList>
    </citation>
    <scope>NUCLEOTIDE SEQUENCE [LARGE SCALE GENOMIC DNA]</scope>
    <source>
        <strain evidence="12 13">NML180582</strain>
    </source>
</reference>
<dbReference type="PANTHER" id="PTHR11070">
    <property type="entry name" value="UVRD / RECB / PCRA DNA HELICASE FAMILY MEMBER"/>
    <property type="match status" value="1"/>
</dbReference>